<dbReference type="KEGG" id="apro:F751_1744"/>
<evidence type="ECO:0000313" key="2">
    <source>
        <dbReference type="EMBL" id="KFM24865.1"/>
    </source>
</evidence>
<evidence type="ECO:0000256" key="1">
    <source>
        <dbReference type="SAM" id="MobiDB-lite"/>
    </source>
</evidence>
<dbReference type="Proteomes" id="UP000028924">
    <property type="component" value="Unassembled WGS sequence"/>
</dbReference>
<gene>
    <name evidence="2" type="ORF">F751_1744</name>
</gene>
<name>A0A087SGL1_AUXPR</name>
<evidence type="ECO:0000313" key="3">
    <source>
        <dbReference type="Proteomes" id="UP000028924"/>
    </source>
</evidence>
<organism evidence="2 3">
    <name type="scientific">Auxenochlorella protothecoides</name>
    <name type="common">Green microalga</name>
    <name type="synonym">Chlorella protothecoides</name>
    <dbReference type="NCBI Taxonomy" id="3075"/>
    <lineage>
        <taxon>Eukaryota</taxon>
        <taxon>Viridiplantae</taxon>
        <taxon>Chlorophyta</taxon>
        <taxon>core chlorophytes</taxon>
        <taxon>Trebouxiophyceae</taxon>
        <taxon>Chlorellales</taxon>
        <taxon>Chlorellaceae</taxon>
        <taxon>Auxenochlorella</taxon>
    </lineage>
</organism>
<dbReference type="AlphaFoldDB" id="A0A087SGL1"/>
<dbReference type="GeneID" id="23613135"/>
<keyword evidence="3" id="KW-1185">Reference proteome</keyword>
<sequence>MHPLPPSTREYKPASMFDRGQGSRASGRFAYNHFPCFFELRLKGWGALRWE</sequence>
<reference evidence="2 3" key="1">
    <citation type="journal article" date="2014" name="BMC Genomics">
        <title>Oil accumulation mechanisms of the oleaginous microalga Chlorella protothecoides revealed through its genome, transcriptomes, and proteomes.</title>
        <authorList>
            <person name="Gao C."/>
            <person name="Wang Y."/>
            <person name="Shen Y."/>
            <person name="Yan D."/>
            <person name="He X."/>
            <person name="Dai J."/>
            <person name="Wu Q."/>
        </authorList>
    </citation>
    <scope>NUCLEOTIDE SEQUENCE [LARGE SCALE GENOMIC DNA]</scope>
    <source>
        <strain evidence="2 3">0710</strain>
    </source>
</reference>
<dbReference type="RefSeq" id="XP_011397753.1">
    <property type="nucleotide sequence ID" value="XM_011399451.1"/>
</dbReference>
<feature type="region of interest" description="Disordered" evidence="1">
    <location>
        <begin position="1"/>
        <end position="22"/>
    </location>
</feature>
<protein>
    <submittedName>
        <fullName evidence="2">Uncharacterized protein</fullName>
    </submittedName>
</protein>
<proteinExistence type="predicted"/>
<accession>A0A087SGL1</accession>
<dbReference type="EMBL" id="KL662111">
    <property type="protein sequence ID" value="KFM24865.1"/>
    <property type="molecule type" value="Genomic_DNA"/>
</dbReference>